<dbReference type="EMBL" id="BK032542">
    <property type="protein sequence ID" value="DAF46675.1"/>
    <property type="molecule type" value="Genomic_DNA"/>
</dbReference>
<evidence type="ECO:0000313" key="1">
    <source>
        <dbReference type="EMBL" id="DAF46675.1"/>
    </source>
</evidence>
<evidence type="ECO:0008006" key="2">
    <source>
        <dbReference type="Google" id="ProtNLM"/>
    </source>
</evidence>
<accession>A0A8S5S789</accession>
<name>A0A8S5S789_9CAUD</name>
<protein>
    <recommendedName>
        <fullName evidence="2">Replication protein</fullName>
    </recommendedName>
</protein>
<sequence length="367" mass="43763">MFVLLFDEQPIVFDRTLAREIGDRPATVLQRVHYWIEINRKNRDEKAYKDGHYWTYKSIRRWYEEDFDYLSFSTVRRTFEDLIEKEFLITGDYNKFGADRTKWYRVNKEKVKELYIKLEKEKNKKQLSITTNANAQNEPMQKLKMSNSEMLKMSQPIHKNNIRIINNDYISSHSNNIIYSEEKEQMDERVNDENNKTNSLKKKYNTQYFKDSFGYSRVSMNKQKELDKWIKYAVDICLMPPDTRLHIGKQSVKASEVVERLTELRHEHINYIFSRLSQVKYPTNHQNYMLAVLFNAKDQYESSISTFTGGKTNNIPGKYVVPVPDYLKDRIAGKSKTKDERVVTDEDEEAYKEMMSELTKGKERNDV</sequence>
<organism evidence="1">
    <name type="scientific">Siphoviridae sp. ctAFE3</name>
    <dbReference type="NCBI Taxonomy" id="2827796"/>
    <lineage>
        <taxon>Viruses</taxon>
        <taxon>Duplodnaviria</taxon>
        <taxon>Heunggongvirae</taxon>
        <taxon>Uroviricota</taxon>
        <taxon>Caudoviricetes</taxon>
    </lineage>
</organism>
<proteinExistence type="predicted"/>
<reference evidence="1" key="1">
    <citation type="journal article" date="2021" name="Proc. Natl. Acad. Sci. U.S.A.">
        <title>A Catalog of Tens of Thousands of Viruses from Human Metagenomes Reveals Hidden Associations with Chronic Diseases.</title>
        <authorList>
            <person name="Tisza M.J."/>
            <person name="Buck C.B."/>
        </authorList>
    </citation>
    <scope>NUCLEOTIDE SEQUENCE</scope>
    <source>
        <strain evidence="1">CtAFE3</strain>
    </source>
</reference>